<feature type="signal peptide" evidence="5">
    <location>
        <begin position="1"/>
        <end position="22"/>
    </location>
</feature>
<dbReference type="SUPFAM" id="SSF53649">
    <property type="entry name" value="Alkaline phosphatase-like"/>
    <property type="match status" value="1"/>
</dbReference>
<reference evidence="7 8" key="1">
    <citation type="submission" date="2019-05" db="EMBL/GenBank/DDBJ databases">
        <title>Verrucobacter flavum gen. nov., sp. nov. a new member of the family Verrucomicrobiaceae.</title>
        <authorList>
            <person name="Szuroczki S."/>
            <person name="Abbaszade G."/>
            <person name="Szabo A."/>
            <person name="Felfoldi T."/>
            <person name="Schumann P."/>
            <person name="Boka K."/>
            <person name="Keki Z."/>
            <person name="Toumi M."/>
            <person name="Toth E."/>
        </authorList>
    </citation>
    <scope>NUCLEOTIDE SEQUENCE [LARGE SCALE GENOMIC DNA]</scope>
    <source>
        <strain evidence="7 8">MG-N-17</strain>
    </source>
</reference>
<dbReference type="PROSITE" id="PS00149">
    <property type="entry name" value="SULFATASE_2"/>
    <property type="match status" value="1"/>
</dbReference>
<evidence type="ECO:0000256" key="3">
    <source>
        <dbReference type="ARBA" id="ARBA00022801"/>
    </source>
</evidence>
<evidence type="ECO:0000256" key="2">
    <source>
        <dbReference type="ARBA" id="ARBA00022723"/>
    </source>
</evidence>
<keyword evidence="2" id="KW-0479">Metal-binding</keyword>
<comment type="similarity">
    <text evidence="1">Belongs to the sulfatase family.</text>
</comment>
<dbReference type="AlphaFoldDB" id="A0A5R8KK60"/>
<keyword evidence="8" id="KW-1185">Reference proteome</keyword>
<dbReference type="GO" id="GO:0004065">
    <property type="term" value="F:arylsulfatase activity"/>
    <property type="evidence" value="ECO:0007669"/>
    <property type="project" value="TreeGrafter"/>
</dbReference>
<name>A0A5R8KK60_9BACT</name>
<comment type="caution">
    <text evidence="7">The sequence shown here is derived from an EMBL/GenBank/DDBJ whole genome shotgun (WGS) entry which is preliminary data.</text>
</comment>
<dbReference type="Proteomes" id="UP000306196">
    <property type="component" value="Unassembled WGS sequence"/>
</dbReference>
<dbReference type="Gene3D" id="3.40.720.10">
    <property type="entry name" value="Alkaline Phosphatase, subunit A"/>
    <property type="match status" value="1"/>
</dbReference>
<dbReference type="EMBL" id="VAUV01000001">
    <property type="protein sequence ID" value="TLD72706.1"/>
    <property type="molecule type" value="Genomic_DNA"/>
</dbReference>
<dbReference type="Pfam" id="PF00884">
    <property type="entry name" value="Sulfatase"/>
    <property type="match status" value="1"/>
</dbReference>
<feature type="chain" id="PRO_5024463118" evidence="5">
    <location>
        <begin position="23"/>
        <end position="474"/>
    </location>
</feature>
<accession>A0A5R8KK60</accession>
<feature type="domain" description="Sulfatase N-terminal" evidence="6">
    <location>
        <begin position="28"/>
        <end position="378"/>
    </location>
</feature>
<dbReference type="PANTHER" id="PTHR42693:SF53">
    <property type="entry name" value="ENDO-4-O-SULFATASE"/>
    <property type="match status" value="1"/>
</dbReference>
<organism evidence="7 8">
    <name type="scientific">Phragmitibacter flavus</name>
    <dbReference type="NCBI Taxonomy" id="2576071"/>
    <lineage>
        <taxon>Bacteria</taxon>
        <taxon>Pseudomonadati</taxon>
        <taxon>Verrucomicrobiota</taxon>
        <taxon>Verrucomicrobiia</taxon>
        <taxon>Verrucomicrobiales</taxon>
        <taxon>Verrucomicrobiaceae</taxon>
        <taxon>Phragmitibacter</taxon>
    </lineage>
</organism>
<dbReference type="GO" id="GO:0046872">
    <property type="term" value="F:metal ion binding"/>
    <property type="evidence" value="ECO:0007669"/>
    <property type="project" value="UniProtKB-KW"/>
</dbReference>
<evidence type="ECO:0000256" key="4">
    <source>
        <dbReference type="ARBA" id="ARBA00022837"/>
    </source>
</evidence>
<evidence type="ECO:0000313" key="8">
    <source>
        <dbReference type="Proteomes" id="UP000306196"/>
    </source>
</evidence>
<protein>
    <submittedName>
        <fullName evidence="7">Sulfatase</fullName>
    </submittedName>
</protein>
<dbReference type="InterPro" id="IPR017850">
    <property type="entry name" value="Alkaline_phosphatase_core_sf"/>
</dbReference>
<evidence type="ECO:0000256" key="1">
    <source>
        <dbReference type="ARBA" id="ARBA00008779"/>
    </source>
</evidence>
<keyword evidence="3" id="KW-0378">Hydrolase</keyword>
<evidence type="ECO:0000259" key="6">
    <source>
        <dbReference type="Pfam" id="PF00884"/>
    </source>
</evidence>
<dbReference type="CDD" id="cd16144">
    <property type="entry name" value="ARS_like"/>
    <property type="match status" value="1"/>
</dbReference>
<keyword evidence="4" id="KW-0106">Calcium</keyword>
<evidence type="ECO:0000256" key="5">
    <source>
        <dbReference type="SAM" id="SignalP"/>
    </source>
</evidence>
<dbReference type="Gene3D" id="3.30.1120.10">
    <property type="match status" value="1"/>
</dbReference>
<sequence length="474" mass="52952">MKSTLPCFIFLFLCSVAPELFAVESKRPNIVFIVADDLGYGELGCYGGKEIPTPNLDQLAADGLRFTNGYVTAPFCAASRAGLLTGRFQTRFGFEFNPIGAKNVEPGIGLPVSEKTVADRLRDVGYVTGLVGKWHLGGTAPFHPQRRGFDEFFGYLHEGHFYVPPPWKGVTTWLRRKTLPGGGKGRWTSPDGRVVWSTHLGINEHEYDTDNPLLRGSQPVEERANLTDAFTREACDFIERHRTQPFFLYLAHSAVHSPMQGADDYMKKFAHIEDIQRRIFAAMLAHLDDSVGAVIAKLRETGVEENTLVVFLSDNGGPTKELTSSNAPLRGGKGQLWEGGIRVPMIISWKSAGRVGRVIEDPMISMDATVTALEVAGAGSDELKKLDAISLMPLLTEQMNEVPDRPLFWRMGKRNAMRSGDWKLIRDGGEWELYDLARDIGELNNLAAREPDRVRQMSRLWEEWSAEQSEPLWK</sequence>
<dbReference type="InterPro" id="IPR050738">
    <property type="entry name" value="Sulfatase"/>
</dbReference>
<keyword evidence="5" id="KW-0732">Signal</keyword>
<dbReference type="RefSeq" id="WP_138084329.1">
    <property type="nucleotide sequence ID" value="NZ_VAUV01000001.1"/>
</dbReference>
<evidence type="ECO:0000313" key="7">
    <source>
        <dbReference type="EMBL" id="TLD72706.1"/>
    </source>
</evidence>
<dbReference type="PANTHER" id="PTHR42693">
    <property type="entry name" value="ARYLSULFATASE FAMILY MEMBER"/>
    <property type="match status" value="1"/>
</dbReference>
<dbReference type="OrthoDB" id="9803751at2"/>
<proteinExistence type="inferred from homology"/>
<dbReference type="InterPro" id="IPR024607">
    <property type="entry name" value="Sulfatase_CS"/>
</dbReference>
<dbReference type="InterPro" id="IPR000917">
    <property type="entry name" value="Sulfatase_N"/>
</dbReference>
<gene>
    <name evidence="7" type="ORF">FEM03_01120</name>
</gene>